<evidence type="ECO:0000256" key="2">
    <source>
        <dbReference type="ARBA" id="ARBA00006411"/>
    </source>
</evidence>
<evidence type="ECO:0000313" key="5">
    <source>
        <dbReference type="EMBL" id="PBJ39143.1"/>
    </source>
</evidence>
<comment type="subcellular location">
    <subcellularLocation>
        <location evidence="1">Cytoplasm</location>
    </subcellularLocation>
</comment>
<evidence type="ECO:0000256" key="1">
    <source>
        <dbReference type="ARBA" id="ARBA00004496"/>
    </source>
</evidence>
<dbReference type="Pfam" id="PF14011">
    <property type="entry name" value="ESX-1_EspG"/>
    <property type="match status" value="1"/>
</dbReference>
<proteinExistence type="inferred from homology"/>
<organism evidence="5 6">
    <name type="scientific">Mycobacterium avium subsp. hominissuis</name>
    <dbReference type="NCBI Taxonomy" id="439334"/>
    <lineage>
        <taxon>Bacteria</taxon>
        <taxon>Bacillati</taxon>
        <taxon>Actinomycetota</taxon>
        <taxon>Actinomycetes</taxon>
        <taxon>Mycobacteriales</taxon>
        <taxon>Mycobacteriaceae</taxon>
        <taxon>Mycobacterium</taxon>
        <taxon>Mycobacterium avium complex (MAC)</taxon>
    </lineage>
</organism>
<comment type="caution">
    <text evidence="5">The sequence shown here is derived from an EMBL/GenBank/DDBJ whole genome shotgun (WGS) entry which is preliminary data.</text>
</comment>
<evidence type="ECO:0000256" key="4">
    <source>
        <dbReference type="ARBA" id="ARBA00023186"/>
    </source>
</evidence>
<dbReference type="RefSeq" id="WP_084021526.1">
    <property type="nucleotide sequence ID" value="NZ_BDNC01000033.1"/>
</dbReference>
<evidence type="ECO:0000256" key="3">
    <source>
        <dbReference type="ARBA" id="ARBA00022490"/>
    </source>
</evidence>
<protein>
    <recommendedName>
        <fullName evidence="7">ESX secretion-associated protein EspG</fullName>
    </recommendedName>
</protein>
<keyword evidence="3" id="KW-0963">Cytoplasm</keyword>
<dbReference type="EMBL" id="LBGZ01000029">
    <property type="protein sequence ID" value="PBJ39143.1"/>
    <property type="molecule type" value="Genomic_DNA"/>
</dbReference>
<gene>
    <name evidence="5" type="ORF">XV03_03980</name>
</gene>
<keyword evidence="4" id="KW-0143">Chaperone</keyword>
<accession>A0A2A3LD61</accession>
<name>A0A2A3LD61_MYCAV</name>
<comment type="similarity">
    <text evidence="2">Belongs to the EspG family.</text>
</comment>
<reference evidence="5 6" key="1">
    <citation type="journal article" date="2017" name="Genome Biol. Evol.">
        <title>Population Structure and Local Adaptation of MAC Lung Disease Agent Mycobacterium avium subsp. hominissuis.</title>
        <authorList>
            <person name="Yano H."/>
            <person name="Iwamoto T."/>
            <person name="Nishiuchi Y."/>
            <person name="Nakajima C."/>
            <person name="Starkova D.A."/>
            <person name="Mokrousov I."/>
            <person name="Narvskaya O."/>
            <person name="Yoshida S."/>
            <person name="Arikawa K."/>
            <person name="Nakanishi N."/>
            <person name="Osaki K."/>
            <person name="Nakagawa I."/>
            <person name="Ato M."/>
            <person name="Suzuki Y."/>
            <person name="Maruyama F."/>
        </authorList>
    </citation>
    <scope>NUCLEOTIDE SEQUENCE [LARGE SCALE GENOMIC DNA]</scope>
    <source>
        <strain evidence="5 6">OCU466</strain>
    </source>
</reference>
<sequence length="284" mass="30817">MVAAVVQMSVSVSALLAFQRVAEVTMLPAQLHIRPQLLTMADRRLSITDDERRVLTEANMLAGDVPNEDAVTLLHALVSPDAEINLTLGAPGRHDTYVSLARRNELLVSAIRCNDDVTIDAYMSFQERDVISLLAATIRNYLFGPDEDGTPANIAQTRFSADDVVAAMCGEGAFEGSLTFYSAVKPHGVPESVADVLYLCEKTPLGRVYLAAFLCHEGTRSEPEVTVMVTNTSAGAVTTVVSLDNNGTRWVTAEPYDASELERRIATAIRSVPAASWFTHCRTD</sequence>
<dbReference type="AlphaFoldDB" id="A0A2A3LD61"/>
<dbReference type="Proteomes" id="UP000218842">
    <property type="component" value="Unassembled WGS sequence"/>
</dbReference>
<dbReference type="GO" id="GO:0005737">
    <property type="term" value="C:cytoplasm"/>
    <property type="evidence" value="ECO:0007669"/>
    <property type="project" value="UniProtKB-SubCell"/>
</dbReference>
<evidence type="ECO:0000313" key="6">
    <source>
        <dbReference type="Proteomes" id="UP000218842"/>
    </source>
</evidence>
<dbReference type="InterPro" id="IPR025734">
    <property type="entry name" value="EspG"/>
</dbReference>
<evidence type="ECO:0008006" key="7">
    <source>
        <dbReference type="Google" id="ProtNLM"/>
    </source>
</evidence>